<reference evidence="1 2" key="1">
    <citation type="submission" date="2020-01" db="EMBL/GenBank/DDBJ databases">
        <authorList>
            <person name="Kim M.K."/>
        </authorList>
    </citation>
    <scope>NUCLEOTIDE SEQUENCE [LARGE SCALE GENOMIC DNA]</scope>
    <source>
        <strain evidence="1 2">BT213</strain>
    </source>
</reference>
<dbReference type="RefSeq" id="WP_162344870.1">
    <property type="nucleotide sequence ID" value="NZ_JAAEAA010000003.1"/>
</dbReference>
<dbReference type="PANTHER" id="PTHR43657:SF1">
    <property type="entry name" value="ALTERED INHERITANCE OF MITOCHONDRIA PROTEIN 24, MITOCHONDRIAL"/>
    <property type="match status" value="1"/>
</dbReference>
<dbReference type="NCBIfam" id="TIGR00266">
    <property type="entry name" value="TIGR00266 family protein"/>
    <property type="match status" value="1"/>
</dbReference>
<keyword evidence="2" id="KW-1185">Reference proteome</keyword>
<dbReference type="Pfam" id="PF01987">
    <property type="entry name" value="AIM24"/>
    <property type="match status" value="1"/>
</dbReference>
<gene>
    <name evidence="1" type="ORF">GWO68_02670</name>
</gene>
<name>A0A6B2H4V8_9BACT</name>
<dbReference type="Proteomes" id="UP000478546">
    <property type="component" value="Unassembled WGS sequence"/>
</dbReference>
<dbReference type="AlphaFoldDB" id="A0A6B2H4V8"/>
<dbReference type="EMBL" id="JAAEAA010000003">
    <property type="protein sequence ID" value="NDK54810.1"/>
    <property type="molecule type" value="Genomic_DNA"/>
</dbReference>
<protein>
    <submittedName>
        <fullName evidence="1">TIGR00266 family protein</fullName>
    </submittedName>
</protein>
<dbReference type="InterPro" id="IPR002838">
    <property type="entry name" value="AIM24"/>
</dbReference>
<dbReference type="InterPro" id="IPR016031">
    <property type="entry name" value="Trp_RNA-bd_attenuator-like_dom"/>
</dbReference>
<evidence type="ECO:0000313" key="1">
    <source>
        <dbReference type="EMBL" id="NDK54810.1"/>
    </source>
</evidence>
<proteinExistence type="predicted"/>
<comment type="caution">
    <text evidence="1">The sequence shown here is derived from an EMBL/GenBank/DDBJ whole genome shotgun (WGS) entry which is preliminary data.</text>
</comment>
<dbReference type="PANTHER" id="PTHR43657">
    <property type="entry name" value="TRYPTOPHAN RNA-BINDING ATTENUATOR PROTEIN-LIKE PROTEIN"/>
    <property type="match status" value="1"/>
</dbReference>
<dbReference type="InterPro" id="IPR036983">
    <property type="entry name" value="AIM24_sf"/>
</dbReference>
<dbReference type="Gene3D" id="3.60.160.10">
    <property type="entry name" value="Mitochondrial biogenesis AIM24"/>
    <property type="match status" value="1"/>
</dbReference>
<organism evidence="1 2">
    <name type="scientific">Pontibacter fetidus</name>
    <dbReference type="NCBI Taxonomy" id="2700082"/>
    <lineage>
        <taxon>Bacteria</taxon>
        <taxon>Pseudomonadati</taxon>
        <taxon>Bacteroidota</taxon>
        <taxon>Cytophagia</taxon>
        <taxon>Cytophagales</taxon>
        <taxon>Hymenobacteraceae</taxon>
        <taxon>Pontibacter</taxon>
    </lineage>
</organism>
<dbReference type="SUPFAM" id="SSF51219">
    <property type="entry name" value="TRAP-like"/>
    <property type="match status" value="1"/>
</dbReference>
<evidence type="ECO:0000313" key="2">
    <source>
        <dbReference type="Proteomes" id="UP000478546"/>
    </source>
</evidence>
<sequence length="255" mass="27639">MRNSHEIDYKIFGNDIQVLEIELDPQETVIAEAGAMVYMEEGIDFQTKMGDGSSPSQGFLGKLVSAGSRLITGESLFMTHFTHMGHGKSRVAFSAPYPGTILPVDLTTIRNRTLITQKDAFLAAALGTKLSIHFNQRLGAGFFGGEGFILQKMQGDGMAFIHAGGTIVEKQLNNETLRVDTGCVVAFEEGIDFSVQRAGGLKSMIFGGEGLFLATLRGTGRVWLQSMPVKKLIQALMPQGENARKEGSILSSFLE</sequence>
<accession>A0A6B2H4V8</accession>